<dbReference type="KEGG" id="yel:LC20_06780"/>
<evidence type="ECO:0000313" key="12">
    <source>
        <dbReference type="Proteomes" id="UP000230961"/>
    </source>
</evidence>
<evidence type="ECO:0000256" key="3">
    <source>
        <dbReference type="ARBA" id="ARBA00022475"/>
    </source>
</evidence>
<keyword evidence="3" id="KW-1003">Cell membrane</keyword>
<evidence type="ECO:0000313" key="11">
    <source>
        <dbReference type="EMBL" id="ATX62737.1"/>
    </source>
</evidence>
<evidence type="ECO:0000256" key="1">
    <source>
        <dbReference type="ARBA" id="ARBA00004533"/>
    </source>
</evidence>
<sequence length="172" mass="20066">MLLLFNKIVMTPYRKLVDRKKEILDIIILLCILYQINVFFQAVINPQKKTIPKLYEGESIENYTFAQNTRMINEIKNSELFNRSDKELKNIKRGVVDVVNSPMYTGGLKLAGVLAHSENEKSIAIIEANGKQKLYFIYDEIENNTNITIVRILKDKIIIKENEEYYSLVIFQ</sequence>
<protein>
    <submittedName>
        <fullName evidence="11">General secretion pathway protein GspC</fullName>
    </submittedName>
</protein>
<dbReference type="Gene3D" id="2.30.30.830">
    <property type="match status" value="1"/>
</dbReference>
<organism evidence="11 12">
    <name type="scientific">Yersinia enterocolitica LC20</name>
    <dbReference type="NCBI Taxonomy" id="1443113"/>
    <lineage>
        <taxon>Bacteria</taxon>
        <taxon>Pseudomonadati</taxon>
        <taxon>Pseudomonadota</taxon>
        <taxon>Gammaproteobacteria</taxon>
        <taxon>Enterobacterales</taxon>
        <taxon>Yersiniaceae</taxon>
        <taxon>Yersinia</taxon>
    </lineage>
</organism>
<dbReference type="GO" id="GO:0005886">
    <property type="term" value="C:plasma membrane"/>
    <property type="evidence" value="ECO:0007669"/>
    <property type="project" value="UniProtKB-SubCell"/>
</dbReference>
<evidence type="ECO:0000259" key="10">
    <source>
        <dbReference type="Pfam" id="PF11356"/>
    </source>
</evidence>
<gene>
    <name evidence="11" type="ORF">LC20_06780</name>
</gene>
<evidence type="ECO:0000256" key="6">
    <source>
        <dbReference type="ARBA" id="ARBA00022927"/>
    </source>
</evidence>
<evidence type="ECO:0000256" key="2">
    <source>
        <dbReference type="ARBA" id="ARBA00022448"/>
    </source>
</evidence>
<comment type="subcellular location">
    <subcellularLocation>
        <location evidence="1">Cell inner membrane</location>
    </subcellularLocation>
</comment>
<keyword evidence="6" id="KW-0653">Protein transport</keyword>
<keyword evidence="5 9" id="KW-0812">Transmembrane</keyword>
<dbReference type="EMBL" id="CP007448">
    <property type="protein sequence ID" value="ATX62737.1"/>
    <property type="molecule type" value="Genomic_DNA"/>
</dbReference>
<evidence type="ECO:0000256" key="7">
    <source>
        <dbReference type="ARBA" id="ARBA00022989"/>
    </source>
</evidence>
<keyword evidence="7 9" id="KW-1133">Transmembrane helix</keyword>
<dbReference type="InterPro" id="IPR024961">
    <property type="entry name" value="T2SS_GspC_N"/>
</dbReference>
<name>A0A7U5PGG3_YEREN</name>
<keyword evidence="8 9" id="KW-0472">Membrane</keyword>
<dbReference type="Pfam" id="PF11356">
    <property type="entry name" value="T2SSC"/>
    <property type="match status" value="1"/>
</dbReference>
<evidence type="ECO:0000256" key="8">
    <source>
        <dbReference type="ARBA" id="ARBA00023136"/>
    </source>
</evidence>
<reference evidence="11 12" key="1">
    <citation type="submission" date="2017-11" db="EMBL/GenBank/DDBJ databases">
        <title>The complete genome sequence and comparative genome analysis of Yersinia enterocolitica strain LC20.</title>
        <authorList>
            <person name="Shi G."/>
            <person name="Su M."/>
            <person name="Liang J."/>
            <person name="Gu W."/>
            <person name="Xiao Y."/>
            <person name="Zhang Z."/>
            <person name="Qiu H."/>
            <person name="Duan R."/>
            <person name="Zhang Z."/>
            <person name="Li Y."/>
            <person name="Zhang X."/>
            <person name="Ling Y."/>
            <person name="Song L."/>
            <person name="Chen M."/>
            <person name="Zhao Y."/>
            <person name="Wu J."/>
            <person name="Jing H."/>
            <person name="Xiao J."/>
            <person name="Wang X."/>
        </authorList>
    </citation>
    <scope>NUCLEOTIDE SEQUENCE [LARGE SCALE GENOMIC DNA]</scope>
    <source>
        <strain evidence="11 12">LC20</strain>
    </source>
</reference>
<keyword evidence="4" id="KW-0997">Cell inner membrane</keyword>
<dbReference type="GO" id="GO:0015031">
    <property type="term" value="P:protein transport"/>
    <property type="evidence" value="ECO:0007669"/>
    <property type="project" value="UniProtKB-KW"/>
</dbReference>
<evidence type="ECO:0000256" key="4">
    <source>
        <dbReference type="ARBA" id="ARBA00022519"/>
    </source>
</evidence>
<keyword evidence="2" id="KW-0813">Transport</keyword>
<feature type="transmembrane region" description="Helical" evidence="9">
    <location>
        <begin position="23"/>
        <end position="44"/>
    </location>
</feature>
<dbReference type="Proteomes" id="UP000230961">
    <property type="component" value="Chromosome"/>
</dbReference>
<evidence type="ECO:0000256" key="5">
    <source>
        <dbReference type="ARBA" id="ARBA00022692"/>
    </source>
</evidence>
<dbReference type="AlphaFoldDB" id="A0A7U5PGG3"/>
<feature type="domain" description="Type II secretion system protein GspC N-terminal" evidence="10">
    <location>
        <begin position="32"/>
        <end position="168"/>
    </location>
</feature>
<accession>A0A7U5PGG3</accession>
<proteinExistence type="predicted"/>
<evidence type="ECO:0000256" key="9">
    <source>
        <dbReference type="SAM" id="Phobius"/>
    </source>
</evidence>